<reference evidence="1 2" key="1">
    <citation type="submission" date="2008-12" db="EMBL/GenBank/DDBJ databases">
        <authorList>
            <person name="Fulton L."/>
            <person name="Clifton S."/>
            <person name="Fulton B."/>
            <person name="Xu J."/>
            <person name="Minx P."/>
            <person name="Pepin K.H."/>
            <person name="Johnson M."/>
            <person name="Bhonagiri V."/>
            <person name="Nash W.E."/>
            <person name="Mardis E.R."/>
            <person name="Wilson R.K."/>
        </authorList>
    </citation>
    <scope>NUCLEOTIDE SEQUENCE [LARGE SCALE GENOMIC DNA]</scope>
    <source>
        <strain evidence="1 2">DSM 12042</strain>
    </source>
</reference>
<evidence type="ECO:0000313" key="2">
    <source>
        <dbReference type="Proteomes" id="UP000005950"/>
    </source>
</evidence>
<dbReference type="STRING" id="545696.HOLDEFILI_00426"/>
<organism evidence="1 2">
    <name type="scientific">Holdemania filiformis DSM 12042</name>
    <dbReference type="NCBI Taxonomy" id="545696"/>
    <lineage>
        <taxon>Bacteria</taxon>
        <taxon>Bacillati</taxon>
        <taxon>Bacillota</taxon>
        <taxon>Erysipelotrichia</taxon>
        <taxon>Erysipelotrichales</taxon>
        <taxon>Erysipelotrichaceae</taxon>
        <taxon>Holdemania</taxon>
    </lineage>
</organism>
<evidence type="ECO:0000313" key="1">
    <source>
        <dbReference type="EMBL" id="EEF69399.1"/>
    </source>
</evidence>
<dbReference type="EMBL" id="ACCF01000028">
    <property type="protein sequence ID" value="EEF69399.1"/>
    <property type="molecule type" value="Genomic_DNA"/>
</dbReference>
<protein>
    <submittedName>
        <fullName evidence="1">Uncharacterized protein</fullName>
    </submittedName>
</protein>
<dbReference type="HOGENOM" id="CLU_2973269_0_0_9"/>
<accession>B9Y3P9</accession>
<proteinExistence type="predicted"/>
<name>B9Y3P9_9FIRM</name>
<dbReference type="Proteomes" id="UP000005950">
    <property type="component" value="Unassembled WGS sequence"/>
</dbReference>
<comment type="caution">
    <text evidence="1">The sequence shown here is derived from an EMBL/GenBank/DDBJ whole genome shotgun (WGS) entry which is preliminary data.</text>
</comment>
<sequence length="58" mass="6791">MKRINCKNSLKKTKVPVFSAGGFRIKVIEQWLVVQILLLIFLSCKKELIFQKEGFEIH</sequence>
<reference evidence="1 2" key="2">
    <citation type="submission" date="2009-02" db="EMBL/GenBank/DDBJ databases">
        <title>Draft genome sequence of Holdemania filiformis DSM 12042.</title>
        <authorList>
            <person name="Sudarsanam P."/>
            <person name="Ley R."/>
            <person name="Guruge J."/>
            <person name="Turnbaugh P.J."/>
            <person name="Mahowald M."/>
            <person name="Liep D."/>
            <person name="Gordon J."/>
        </authorList>
    </citation>
    <scope>NUCLEOTIDE SEQUENCE [LARGE SCALE GENOMIC DNA]</scope>
    <source>
        <strain evidence="1 2">DSM 12042</strain>
    </source>
</reference>
<gene>
    <name evidence="1" type="ORF">HOLDEFILI_00426</name>
</gene>
<dbReference type="AlphaFoldDB" id="B9Y3P9"/>